<dbReference type="InParanoid" id="A0A409XDL9"/>
<dbReference type="CDD" id="cd18793">
    <property type="entry name" value="SF2_C_SNF"/>
    <property type="match status" value="1"/>
</dbReference>
<feature type="compositionally biased region" description="Polar residues" evidence="2">
    <location>
        <begin position="362"/>
        <end position="379"/>
    </location>
</feature>
<dbReference type="SUPFAM" id="SSF52540">
    <property type="entry name" value="P-loop containing nucleoside triphosphate hydrolases"/>
    <property type="match status" value="1"/>
</dbReference>
<dbReference type="OrthoDB" id="3270319at2759"/>
<evidence type="ECO:0000313" key="4">
    <source>
        <dbReference type="Proteomes" id="UP000283269"/>
    </source>
</evidence>
<reference evidence="3 4" key="1">
    <citation type="journal article" date="2018" name="Evol. Lett.">
        <title>Horizontal gene cluster transfer increased hallucinogenic mushroom diversity.</title>
        <authorList>
            <person name="Reynolds H.T."/>
            <person name="Vijayakumar V."/>
            <person name="Gluck-Thaler E."/>
            <person name="Korotkin H.B."/>
            <person name="Matheny P.B."/>
            <person name="Slot J.C."/>
        </authorList>
    </citation>
    <scope>NUCLEOTIDE SEQUENCE [LARGE SCALE GENOMIC DNA]</scope>
    <source>
        <strain evidence="3 4">2631</strain>
    </source>
</reference>
<feature type="region of interest" description="Disordered" evidence="2">
    <location>
        <begin position="169"/>
        <end position="230"/>
    </location>
</feature>
<proteinExistence type="predicted"/>
<feature type="region of interest" description="Disordered" evidence="2">
    <location>
        <begin position="672"/>
        <end position="759"/>
    </location>
</feature>
<feature type="region of interest" description="Disordered" evidence="2">
    <location>
        <begin position="358"/>
        <end position="396"/>
    </location>
</feature>
<feature type="region of interest" description="Disordered" evidence="2">
    <location>
        <begin position="637"/>
        <end position="659"/>
    </location>
</feature>
<evidence type="ECO:0000313" key="3">
    <source>
        <dbReference type="EMBL" id="PPQ88835.1"/>
    </source>
</evidence>
<evidence type="ECO:0008006" key="5">
    <source>
        <dbReference type="Google" id="ProtNLM"/>
    </source>
</evidence>
<dbReference type="Proteomes" id="UP000283269">
    <property type="component" value="Unassembled WGS sequence"/>
</dbReference>
<dbReference type="AlphaFoldDB" id="A0A409XDL9"/>
<feature type="compositionally biased region" description="Low complexity" evidence="2">
    <location>
        <begin position="737"/>
        <end position="750"/>
    </location>
</feature>
<gene>
    <name evidence="3" type="ORF">CVT25_010254</name>
</gene>
<keyword evidence="1" id="KW-0378">Hydrolase</keyword>
<keyword evidence="4" id="KW-1185">Reference proteome</keyword>
<dbReference type="InterPro" id="IPR027417">
    <property type="entry name" value="P-loop_NTPase"/>
</dbReference>
<comment type="caution">
    <text evidence="3">The sequence shown here is derived from an EMBL/GenBank/DDBJ whole genome shotgun (WGS) entry which is preliminary data.</text>
</comment>
<evidence type="ECO:0000256" key="2">
    <source>
        <dbReference type="SAM" id="MobiDB-lite"/>
    </source>
</evidence>
<dbReference type="PANTHER" id="PTHR10799">
    <property type="entry name" value="SNF2/RAD54 HELICASE FAMILY"/>
    <property type="match status" value="1"/>
</dbReference>
<dbReference type="Gene3D" id="3.40.50.300">
    <property type="entry name" value="P-loop containing nucleotide triphosphate hydrolases"/>
    <property type="match status" value="2"/>
</dbReference>
<organism evidence="3 4">
    <name type="scientific">Psilocybe cyanescens</name>
    <dbReference type="NCBI Taxonomy" id="93625"/>
    <lineage>
        <taxon>Eukaryota</taxon>
        <taxon>Fungi</taxon>
        <taxon>Dikarya</taxon>
        <taxon>Basidiomycota</taxon>
        <taxon>Agaricomycotina</taxon>
        <taxon>Agaricomycetes</taxon>
        <taxon>Agaricomycetidae</taxon>
        <taxon>Agaricales</taxon>
        <taxon>Agaricineae</taxon>
        <taxon>Strophariaceae</taxon>
        <taxon>Psilocybe</taxon>
    </lineage>
</organism>
<dbReference type="GO" id="GO:0016787">
    <property type="term" value="F:hydrolase activity"/>
    <property type="evidence" value="ECO:0007669"/>
    <property type="project" value="UniProtKB-KW"/>
</dbReference>
<evidence type="ECO:0000256" key="1">
    <source>
        <dbReference type="ARBA" id="ARBA00022801"/>
    </source>
</evidence>
<dbReference type="EMBL" id="NHYD01002007">
    <property type="protein sequence ID" value="PPQ88835.1"/>
    <property type="molecule type" value="Genomic_DNA"/>
</dbReference>
<name>A0A409XDL9_PSICY</name>
<dbReference type="STRING" id="93625.A0A409XDL9"/>
<dbReference type="InterPro" id="IPR049730">
    <property type="entry name" value="SNF2/RAD54-like_C"/>
</dbReference>
<feature type="region of interest" description="Disordered" evidence="2">
    <location>
        <begin position="779"/>
        <end position="808"/>
    </location>
</feature>
<accession>A0A409XDL9</accession>
<sequence length="808" mass="87663">MDVLCQILAHLISGDDALMPYSENGQLVLPPMPVLKDGQTRKSTRKGLVFQEFSSLGPVLRNVLDLFGINYLHIDGSMSFKKRSDVVENFRTDPKIQDQPWSAQDERQIRGRAHRHPQKKTVHIFRLLALDTADVLIANMALSKGLAMEQFLALKSAVSSFLDQKEGQSLNRLLQGKPLGSPEEDEGDDMSDHGPKKTKESKKMARKKVEKKNSTNGKQAIKSKELIEEDQMDTINPPAISIPEASGATSNRDALSDGGVAADGMVSVNVADVDSIMVDVSRNVSADFGDTQGIVMNADLNSVHYHTSRNASTNSGFGNTHLNNLLNLHLWGIHAALRKCIQTGSPEKVVVKRVRTAGPTDSIDSSGEQALPTLHNSTDSSSPPPSPTRIRGGFLKSSKHLPPILPGYRPATETFDPFMSTNGIQKSQSTYDPLPLKYSGASHVESNDALACQPFSSTKHEPFGATYSMGQYPPFTQVSPRIDITAHLPQKTLLSAQHAPDANSVAGQHPPFTQIPRIDLAANLTQPLPLSAQHTPRASYSAGQHPPFTQIPPQANVATNLRQKQLLSTQHGPQAIHLSGQHPLSTERSTDAIVSKQPPHSAQQAAHRATHPVDKHRSLMQIPPRVDLAASLLKRPSLSAQHSPQAGYPVNQHPLSTDAPRMDLSANIFQKASKDGQSASQHPHVSTPDLVASPKNNQRAEKLPPSSQSFPSSSKEIHPNSSHSTTRLKDNQSAKQLLSRLSSIPSTSSSANGYKPARKPKILGIPVNRVPTAFNTLDTELPPSTAVRAPNPFIAQQKKRAGKQVERG</sequence>
<feature type="region of interest" description="Disordered" evidence="2">
    <location>
        <begin position="575"/>
        <end position="617"/>
    </location>
</feature>
<protein>
    <recommendedName>
        <fullName evidence="5">Helicase C-terminal domain-containing protein</fullName>
    </recommendedName>
</protein>
<feature type="compositionally biased region" description="Basic and acidic residues" evidence="2">
    <location>
        <begin position="190"/>
        <end position="203"/>
    </location>
</feature>
<feature type="compositionally biased region" description="Low complexity" evidence="2">
    <location>
        <begin position="704"/>
        <end position="714"/>
    </location>
</feature>
<feature type="compositionally biased region" description="Polar residues" evidence="2">
    <location>
        <begin position="672"/>
        <end position="684"/>
    </location>
</feature>